<name>A0A508X7B2_9HYPH</name>
<dbReference type="InterPro" id="IPR003439">
    <property type="entry name" value="ABC_transporter-like_ATP-bd"/>
</dbReference>
<evidence type="ECO:0000256" key="3">
    <source>
        <dbReference type="ARBA" id="ARBA00022448"/>
    </source>
</evidence>
<dbReference type="InterPro" id="IPR013611">
    <property type="entry name" value="Transp-assoc_OB_typ2"/>
</dbReference>
<dbReference type="InterPro" id="IPR017871">
    <property type="entry name" value="ABC_transporter-like_CS"/>
</dbReference>
<sequence length="384" mass="42263">MFEWNRKPFWKESGMASVTLRNVSKTFGTYDVIRSIDLEIEDGEFVVFVGPSGCGKSTLLRLIAGLVPVSGGDVFIGGDQVTDVPASKRGLAFVFQSYALYPHMNVARNIGFALETARLGKDEIRRRVARVADMLKIGHLLERRPRQLSGGQRQRVAIGRALVGQPEVFLFDEPLSNLDADLRMEMRFEIAKLHADVRTTMIYVTHDQTEAMTLADRIVILNQGKIEQVGRPRALYDRPANRFVAGFLGSPRMNFAPLETAGAAVSMLRGAGGFTYAADLAAAEGTPVELGLRPESLQLVGADVKGAIRGTFERTEDLGYEYVCYVRLTETLVWTIRATGSPPQITPGEPVGLTWQPESLYLFGEDGRRIDHRTSIPLSLGASS</sequence>
<dbReference type="Gene3D" id="3.40.50.300">
    <property type="entry name" value="P-loop containing nucleotide triphosphate hydrolases"/>
    <property type="match status" value="1"/>
</dbReference>
<proteinExistence type="inferred from homology"/>
<gene>
    <name evidence="7" type="primary">smoK</name>
    <name evidence="7" type="ORF">EMEDMD4_530157</name>
</gene>
<dbReference type="SMART" id="SM00382">
    <property type="entry name" value="AAA"/>
    <property type="match status" value="1"/>
</dbReference>
<dbReference type="PROSITE" id="PS50893">
    <property type="entry name" value="ABC_TRANSPORTER_2"/>
    <property type="match status" value="1"/>
</dbReference>
<dbReference type="GO" id="GO:0016887">
    <property type="term" value="F:ATP hydrolysis activity"/>
    <property type="evidence" value="ECO:0007669"/>
    <property type="project" value="InterPro"/>
</dbReference>
<feature type="domain" description="ABC transporter" evidence="6">
    <location>
        <begin position="18"/>
        <end position="248"/>
    </location>
</feature>
<evidence type="ECO:0000259" key="6">
    <source>
        <dbReference type="PROSITE" id="PS50893"/>
    </source>
</evidence>
<dbReference type="GO" id="GO:1990060">
    <property type="term" value="C:maltose transport complex"/>
    <property type="evidence" value="ECO:0007669"/>
    <property type="project" value="TreeGrafter"/>
</dbReference>
<dbReference type="CDD" id="cd03301">
    <property type="entry name" value="ABC_MalK_N"/>
    <property type="match status" value="1"/>
</dbReference>
<dbReference type="PANTHER" id="PTHR43875:SF3">
    <property type="entry name" value="MALTOSE_MALTODEXTRIN IMPORT ATP-BINDING PROTEIN MALK"/>
    <property type="match status" value="1"/>
</dbReference>
<dbReference type="Pfam" id="PF08402">
    <property type="entry name" value="TOBE_2"/>
    <property type="match status" value="1"/>
</dbReference>
<dbReference type="SUPFAM" id="SSF52540">
    <property type="entry name" value="P-loop containing nucleoside triphosphate hydrolases"/>
    <property type="match status" value="1"/>
</dbReference>
<protein>
    <submittedName>
        <fullName evidence="7">ATP-binding transport protein SmoK</fullName>
    </submittedName>
</protein>
<keyword evidence="5 7" id="KW-0067">ATP-binding</keyword>
<dbReference type="Proteomes" id="UP000507954">
    <property type="component" value="Unassembled WGS sequence"/>
</dbReference>
<organism evidence="7">
    <name type="scientific">Sinorhizobium medicae</name>
    <dbReference type="NCBI Taxonomy" id="110321"/>
    <lineage>
        <taxon>Bacteria</taxon>
        <taxon>Pseudomonadati</taxon>
        <taxon>Pseudomonadota</taxon>
        <taxon>Alphaproteobacteria</taxon>
        <taxon>Hyphomicrobiales</taxon>
        <taxon>Rhizobiaceae</taxon>
        <taxon>Sinorhizobium/Ensifer group</taxon>
        <taxon>Sinorhizobium</taxon>
    </lineage>
</organism>
<keyword evidence="4" id="KW-0547">Nucleotide-binding</keyword>
<keyword evidence="3" id="KW-0813">Transport</keyword>
<dbReference type="AlphaFoldDB" id="A0A508X7B2"/>
<reference evidence="7" key="1">
    <citation type="submission" date="2019-06" db="EMBL/GenBank/DDBJ databases">
        <authorList>
            <person name="Le Quere A."/>
            <person name="Colella S."/>
        </authorList>
    </citation>
    <scope>NUCLEOTIDE SEQUENCE</scope>
    <source>
        <strain evidence="7">EmedicaeMD41</strain>
    </source>
</reference>
<dbReference type="GO" id="GO:0055052">
    <property type="term" value="C:ATP-binding cassette (ABC) transporter complex, substrate-binding subunit-containing"/>
    <property type="evidence" value="ECO:0007669"/>
    <property type="project" value="TreeGrafter"/>
</dbReference>
<dbReference type="PROSITE" id="PS00211">
    <property type="entry name" value="ABC_TRANSPORTER_1"/>
    <property type="match status" value="1"/>
</dbReference>
<dbReference type="Gene3D" id="2.40.50.100">
    <property type="match status" value="1"/>
</dbReference>
<dbReference type="Pfam" id="PF00005">
    <property type="entry name" value="ABC_tran"/>
    <property type="match status" value="1"/>
</dbReference>
<evidence type="ECO:0000256" key="1">
    <source>
        <dbReference type="ARBA" id="ARBA00004417"/>
    </source>
</evidence>
<evidence type="ECO:0000256" key="5">
    <source>
        <dbReference type="ARBA" id="ARBA00022840"/>
    </source>
</evidence>
<dbReference type="InterPro" id="IPR003593">
    <property type="entry name" value="AAA+_ATPase"/>
</dbReference>
<dbReference type="PANTHER" id="PTHR43875">
    <property type="entry name" value="MALTODEXTRIN IMPORT ATP-BINDING PROTEIN MSMX"/>
    <property type="match status" value="1"/>
</dbReference>
<comment type="similarity">
    <text evidence="2">Belongs to the ABC transporter superfamily.</text>
</comment>
<dbReference type="InterPro" id="IPR015855">
    <property type="entry name" value="ABC_transpr_MalK-like"/>
</dbReference>
<dbReference type="InterPro" id="IPR047641">
    <property type="entry name" value="ABC_transpr_MalK/UgpC-like"/>
</dbReference>
<dbReference type="InterPro" id="IPR008995">
    <property type="entry name" value="Mo/tungstate-bd_C_term_dom"/>
</dbReference>
<dbReference type="FunFam" id="3.40.50.300:FF:000042">
    <property type="entry name" value="Maltose/maltodextrin ABC transporter, ATP-binding protein"/>
    <property type="match status" value="1"/>
</dbReference>
<dbReference type="InterPro" id="IPR027417">
    <property type="entry name" value="P-loop_NTPase"/>
</dbReference>
<accession>A0A508X7B2</accession>
<dbReference type="SUPFAM" id="SSF50331">
    <property type="entry name" value="MOP-like"/>
    <property type="match status" value="1"/>
</dbReference>
<evidence type="ECO:0000256" key="2">
    <source>
        <dbReference type="ARBA" id="ARBA00005417"/>
    </source>
</evidence>
<dbReference type="GO" id="GO:0015423">
    <property type="term" value="F:ABC-type maltose transporter activity"/>
    <property type="evidence" value="ECO:0007669"/>
    <property type="project" value="TreeGrafter"/>
</dbReference>
<dbReference type="EMBL" id="CABFNB010000121">
    <property type="protein sequence ID" value="VTZ63950.1"/>
    <property type="molecule type" value="Genomic_DNA"/>
</dbReference>
<evidence type="ECO:0000256" key="4">
    <source>
        <dbReference type="ARBA" id="ARBA00022741"/>
    </source>
</evidence>
<evidence type="ECO:0000313" key="7">
    <source>
        <dbReference type="EMBL" id="VTZ63950.1"/>
    </source>
</evidence>
<comment type="subcellular location">
    <subcellularLocation>
        <location evidence="1">Cell inner membrane</location>
        <topology evidence="1">Peripheral membrane protein</topology>
    </subcellularLocation>
</comment>
<dbReference type="GO" id="GO:0005524">
    <property type="term" value="F:ATP binding"/>
    <property type="evidence" value="ECO:0007669"/>
    <property type="project" value="UniProtKB-KW"/>
</dbReference>